<dbReference type="InterPro" id="IPR011006">
    <property type="entry name" value="CheY-like_superfamily"/>
</dbReference>
<evidence type="ECO:0000259" key="2">
    <source>
        <dbReference type="PROSITE" id="PS50110"/>
    </source>
</evidence>
<gene>
    <name evidence="3" type="ORF">SAMN05421644_1744</name>
</gene>
<evidence type="ECO:0000313" key="3">
    <source>
        <dbReference type="EMBL" id="SDY46512.1"/>
    </source>
</evidence>
<dbReference type="Gene3D" id="3.40.50.2300">
    <property type="match status" value="1"/>
</dbReference>
<proteinExistence type="predicted"/>
<dbReference type="EMBL" id="FNOW01000074">
    <property type="protein sequence ID" value="SDY46512.1"/>
    <property type="molecule type" value="Genomic_DNA"/>
</dbReference>
<dbReference type="SUPFAM" id="SSF52172">
    <property type="entry name" value="CheY-like"/>
    <property type="match status" value="1"/>
</dbReference>
<dbReference type="STRING" id="61595.SAMN05421644_1744"/>
<dbReference type="GO" id="GO:0000160">
    <property type="term" value="P:phosphorelay signal transduction system"/>
    <property type="evidence" value="ECO:0007669"/>
    <property type="project" value="InterPro"/>
</dbReference>
<keyword evidence="4" id="KW-1185">Reference proteome</keyword>
<evidence type="ECO:0000313" key="4">
    <source>
        <dbReference type="Proteomes" id="UP000198672"/>
    </source>
</evidence>
<protein>
    <recommendedName>
        <fullName evidence="2">Response regulatory domain-containing protein</fullName>
    </recommendedName>
</protein>
<organism evidence="3 4">
    <name type="scientific">Allochromatium warmingii</name>
    <name type="common">Chromatium warmingii</name>
    <dbReference type="NCBI Taxonomy" id="61595"/>
    <lineage>
        <taxon>Bacteria</taxon>
        <taxon>Pseudomonadati</taxon>
        <taxon>Pseudomonadota</taxon>
        <taxon>Gammaproteobacteria</taxon>
        <taxon>Chromatiales</taxon>
        <taxon>Chromatiaceae</taxon>
        <taxon>Allochromatium</taxon>
    </lineage>
</organism>
<name>A0A1H3K2U0_ALLWA</name>
<sequence length="126" mass="13413">MLIIERDVKTLVRLTSELARRGLRAQTAADLDEALETLRDEGEGCALVLLATQMPGERTCDTIRALLAATPEPHPAVALLHQSPDADPRLQGCHTGGTLAWLATPVAPEALNALLANVLGTTSRED</sequence>
<reference evidence="4" key="1">
    <citation type="submission" date="2016-10" db="EMBL/GenBank/DDBJ databases">
        <authorList>
            <person name="Varghese N."/>
            <person name="Submissions S."/>
        </authorList>
    </citation>
    <scope>NUCLEOTIDE SEQUENCE [LARGE SCALE GENOMIC DNA]</scope>
    <source>
        <strain evidence="4">DSM 173</strain>
    </source>
</reference>
<dbReference type="RefSeq" id="WP_177169077.1">
    <property type="nucleotide sequence ID" value="NZ_FNOW01000074.1"/>
</dbReference>
<comment type="caution">
    <text evidence="1">Lacks conserved residue(s) required for the propagation of feature annotation.</text>
</comment>
<feature type="domain" description="Response regulatory" evidence="2">
    <location>
        <begin position="1"/>
        <end position="119"/>
    </location>
</feature>
<dbReference type="InterPro" id="IPR001789">
    <property type="entry name" value="Sig_transdc_resp-reg_receiver"/>
</dbReference>
<dbReference type="Proteomes" id="UP000198672">
    <property type="component" value="Unassembled WGS sequence"/>
</dbReference>
<accession>A0A1H3K2U0</accession>
<dbReference type="AlphaFoldDB" id="A0A1H3K2U0"/>
<dbReference type="PROSITE" id="PS50110">
    <property type="entry name" value="RESPONSE_REGULATORY"/>
    <property type="match status" value="1"/>
</dbReference>
<evidence type="ECO:0000256" key="1">
    <source>
        <dbReference type="PROSITE-ProRule" id="PRU00169"/>
    </source>
</evidence>